<accession>A0ACA9S575</accession>
<feature type="non-terminal residue" evidence="1">
    <location>
        <position position="54"/>
    </location>
</feature>
<name>A0ACA9S575_9GLOM</name>
<gene>
    <name evidence="1" type="ORF">RPERSI_LOCUS26689</name>
</gene>
<organism evidence="1 2">
    <name type="scientific">Racocetra persica</name>
    <dbReference type="NCBI Taxonomy" id="160502"/>
    <lineage>
        <taxon>Eukaryota</taxon>
        <taxon>Fungi</taxon>
        <taxon>Fungi incertae sedis</taxon>
        <taxon>Mucoromycota</taxon>
        <taxon>Glomeromycotina</taxon>
        <taxon>Glomeromycetes</taxon>
        <taxon>Diversisporales</taxon>
        <taxon>Gigasporaceae</taxon>
        <taxon>Racocetra</taxon>
    </lineage>
</organism>
<sequence>ISYISGNSTTINHQKALQLFLKSATKGSSLEKYYIGDCYYYGYRVIKNLSYSFN</sequence>
<protein>
    <submittedName>
        <fullName evidence="1">6755_t:CDS:1</fullName>
    </submittedName>
</protein>
<keyword evidence="2" id="KW-1185">Reference proteome</keyword>
<evidence type="ECO:0000313" key="2">
    <source>
        <dbReference type="Proteomes" id="UP000789920"/>
    </source>
</evidence>
<proteinExistence type="predicted"/>
<evidence type="ECO:0000313" key="1">
    <source>
        <dbReference type="EMBL" id="CAG8826246.1"/>
    </source>
</evidence>
<reference evidence="1" key="1">
    <citation type="submission" date="2021-06" db="EMBL/GenBank/DDBJ databases">
        <authorList>
            <person name="Kallberg Y."/>
            <person name="Tangrot J."/>
            <person name="Rosling A."/>
        </authorList>
    </citation>
    <scope>NUCLEOTIDE SEQUENCE</scope>
    <source>
        <strain evidence="1">MA461A</strain>
    </source>
</reference>
<dbReference type="Proteomes" id="UP000789920">
    <property type="component" value="Unassembled WGS sequence"/>
</dbReference>
<dbReference type="EMBL" id="CAJVQC010091859">
    <property type="protein sequence ID" value="CAG8826246.1"/>
    <property type="molecule type" value="Genomic_DNA"/>
</dbReference>
<comment type="caution">
    <text evidence="1">The sequence shown here is derived from an EMBL/GenBank/DDBJ whole genome shotgun (WGS) entry which is preliminary data.</text>
</comment>
<feature type="non-terminal residue" evidence="1">
    <location>
        <position position="1"/>
    </location>
</feature>